<accession>A0AAV8Z3D1</accession>
<dbReference type="Proteomes" id="UP001162156">
    <property type="component" value="Unassembled WGS sequence"/>
</dbReference>
<evidence type="ECO:0000313" key="2">
    <source>
        <dbReference type="EMBL" id="KAJ8957764.1"/>
    </source>
</evidence>
<gene>
    <name evidence="2" type="ORF">NQ314_006506</name>
</gene>
<keyword evidence="3" id="KW-1185">Reference proteome</keyword>
<dbReference type="AlphaFoldDB" id="A0AAV8Z3D1"/>
<comment type="caution">
    <text evidence="2">The sequence shown here is derived from an EMBL/GenBank/DDBJ whole genome shotgun (WGS) entry which is preliminary data.</text>
</comment>
<organism evidence="2 3">
    <name type="scientific">Rhamnusium bicolor</name>
    <dbReference type="NCBI Taxonomy" id="1586634"/>
    <lineage>
        <taxon>Eukaryota</taxon>
        <taxon>Metazoa</taxon>
        <taxon>Ecdysozoa</taxon>
        <taxon>Arthropoda</taxon>
        <taxon>Hexapoda</taxon>
        <taxon>Insecta</taxon>
        <taxon>Pterygota</taxon>
        <taxon>Neoptera</taxon>
        <taxon>Endopterygota</taxon>
        <taxon>Coleoptera</taxon>
        <taxon>Polyphaga</taxon>
        <taxon>Cucujiformia</taxon>
        <taxon>Chrysomeloidea</taxon>
        <taxon>Cerambycidae</taxon>
        <taxon>Lepturinae</taxon>
        <taxon>Rhagiini</taxon>
        <taxon>Rhamnusium</taxon>
    </lineage>
</organism>
<dbReference type="EMBL" id="JANEYF010001761">
    <property type="protein sequence ID" value="KAJ8957764.1"/>
    <property type="molecule type" value="Genomic_DNA"/>
</dbReference>
<feature type="region of interest" description="Disordered" evidence="1">
    <location>
        <begin position="63"/>
        <end position="86"/>
    </location>
</feature>
<evidence type="ECO:0000313" key="3">
    <source>
        <dbReference type="Proteomes" id="UP001162156"/>
    </source>
</evidence>
<evidence type="ECO:0000256" key="1">
    <source>
        <dbReference type="SAM" id="MobiDB-lite"/>
    </source>
</evidence>
<feature type="compositionally biased region" description="Polar residues" evidence="1">
    <location>
        <begin position="75"/>
        <end position="86"/>
    </location>
</feature>
<proteinExistence type="predicted"/>
<protein>
    <submittedName>
        <fullName evidence="2">Uncharacterized protein</fullName>
    </submittedName>
</protein>
<sequence length="86" mass="9691">MPSFAPRIDGPYLTHKEVTPTNYKVTSLADPDSPLGKYHISALTPYRETNQYDLPVRLLRQRGRPPLQPIKNNCPVASSSNNIDEQ</sequence>
<reference evidence="2" key="1">
    <citation type="journal article" date="2023" name="Insect Mol. Biol.">
        <title>Genome sequencing provides insights into the evolution of gene families encoding plant cell wall-degrading enzymes in longhorned beetles.</title>
        <authorList>
            <person name="Shin N.R."/>
            <person name="Okamura Y."/>
            <person name="Kirsch R."/>
            <person name="Pauchet Y."/>
        </authorList>
    </citation>
    <scope>NUCLEOTIDE SEQUENCE</scope>
    <source>
        <strain evidence="2">RBIC_L_NR</strain>
    </source>
</reference>
<name>A0AAV8Z3D1_9CUCU</name>